<dbReference type="PANTHER" id="PTHR38468:SF1">
    <property type="entry name" value="SLL0939 PROTEIN"/>
    <property type="match status" value="1"/>
</dbReference>
<keyword evidence="1" id="KW-0812">Transmembrane</keyword>
<name>A8YFW1_MICA7</name>
<feature type="transmembrane region" description="Helical" evidence="1">
    <location>
        <begin position="12"/>
        <end position="44"/>
    </location>
</feature>
<protein>
    <submittedName>
        <fullName evidence="2">Similar to tr|P72858|P72858</fullName>
    </submittedName>
</protein>
<gene>
    <name evidence="2" type="ORF">IPF_3257</name>
</gene>
<dbReference type="InterPro" id="IPR012427">
    <property type="entry name" value="DUF1622"/>
</dbReference>
<accession>A8YFW1</accession>
<dbReference type="Pfam" id="PF07784">
    <property type="entry name" value="DUF1622"/>
    <property type="match status" value="1"/>
</dbReference>
<dbReference type="EMBL" id="AM778936">
    <property type="protein sequence ID" value="CAO89774.1"/>
    <property type="molecule type" value="Genomic_DNA"/>
</dbReference>
<keyword evidence="1" id="KW-0472">Membrane</keyword>
<proteinExistence type="predicted"/>
<keyword evidence="1" id="KW-1133">Transmembrane helix</keyword>
<reference evidence="2" key="1">
    <citation type="submission" date="2007-08" db="EMBL/GenBank/DDBJ databases">
        <authorList>
            <person name="Frangeul L."/>
        </authorList>
    </citation>
    <scope>NUCLEOTIDE SEQUENCE</scope>
    <source>
        <strain evidence="2">PCC 7806</strain>
    </source>
</reference>
<organism evidence="2">
    <name type="scientific">Microcystis aeruginosa (strain PCC 7806)</name>
    <dbReference type="NCBI Taxonomy" id="267872"/>
    <lineage>
        <taxon>Bacteria</taxon>
        <taxon>Bacillati</taxon>
        <taxon>Cyanobacteriota</taxon>
        <taxon>Cyanophyceae</taxon>
        <taxon>Oscillatoriophycideae</taxon>
        <taxon>Chroococcales</taxon>
        <taxon>Microcystaceae</taxon>
        <taxon>Microcystis</taxon>
    </lineage>
</organism>
<evidence type="ECO:0000313" key="2">
    <source>
        <dbReference type="EMBL" id="CAO89774.1"/>
    </source>
</evidence>
<sequence>MGMEFLATLETGLISAVAIIKFCLESLSIACVVIGLIKTLQLAWQSHRHRRSLPPFSFNQIRIRFGTWLSLALEFQLGGDIVATTVTPTLEALAKLALIAIIRTFLNYFLSQELETELSMAKERPQLAAQDNLRDF</sequence>
<dbReference type="AlphaFoldDB" id="A8YFW1"/>
<dbReference type="PANTHER" id="PTHR38468">
    <property type="entry name" value="SLL0939 PROTEIN"/>
    <property type="match status" value="1"/>
</dbReference>
<evidence type="ECO:0000256" key="1">
    <source>
        <dbReference type="SAM" id="Phobius"/>
    </source>
</evidence>